<dbReference type="Gene3D" id="3.80.10.10">
    <property type="entry name" value="Ribonuclease Inhibitor"/>
    <property type="match status" value="1"/>
</dbReference>
<dbReference type="Gene3D" id="1.25.40.10">
    <property type="entry name" value="Tetratricopeptide repeat domain"/>
    <property type="match status" value="2"/>
</dbReference>
<dbReference type="SUPFAM" id="SSF52075">
    <property type="entry name" value="Outer arm dynein light chain 1"/>
    <property type="match status" value="1"/>
</dbReference>
<evidence type="ECO:0000256" key="11">
    <source>
        <dbReference type="SAM" id="SignalP"/>
    </source>
</evidence>
<dbReference type="InterPro" id="IPR011990">
    <property type="entry name" value="TPR-like_helical_dom_sf"/>
</dbReference>
<dbReference type="InterPro" id="IPR003591">
    <property type="entry name" value="Leu-rich_rpt_typical-subtyp"/>
</dbReference>
<name>A0ABT7BYU0_9CYAN</name>
<accession>A0ABT7BYU0</accession>
<proteinExistence type="inferred from homology"/>
<sequence>MTQLRRSPLKLALSSLLGFSISMGMGAVCSQAVAQERSFKQWCDRAARLSAPERHTVSVLLEVAGTENCAEAEQALLAMVNLDLGMKEIENIAPLGSLTHLKGLNLSFNQITDISPLANLPELSFLLLAGNKIKDITPLGNLPNLGYVVVQDNQIRKLPESFPKLQQLRSLNLLNNPLAEKRCPVTPATVCVFSNDAVDLFAQAEDIYEKGNFEEALETFRQALAVYEKSGDRRKQADALNRMGDSYSQLSEYAKSIAIRRQVLGIRRELVDLPGLGESLTSLADSYEKLGQYPQAQEAIEEALVVMDKQERGGIPLEGGLYELPKDQGQLYNALARVQNKVGKHEEALSSAKRALKYYELLPDGYNGKDYGIRTTLDQIGSTYGYLEQPQQGKSLLMQALSLGEEIGDRAGIATTLTHLGDLARTAGETQVAVESYQKALELRKAIGDRAGSGLIYDRIGTLYLDRDNSKKAIPPLREAIAIWEELRPGLRDEDKVSLFETQAATYEKLQQALIAEQQGEAALEVAERGRARAFVELLAARLSGKPSERFSAPEPPTLEDIRRIAKEQQATIVEYSIVGEILYIWVIQPNGTIELRSVELETLGITLEDAAERTRVAAVTGRSRGVQQGVNEWVESTRAGVQETVKEPTTSTPSTPQKKRKINRRLKKSYQLLIEPIVDLLPSNIDDRIIFIPQGSLFLVPFPALQDNDGMYLIEKHTVLAAPSIQVLGLTHERSQQLRSNRGTPLVVGNPTMPSLAPAPEKKPEPLSPLPGAEAEAVVIANLLGTEAIIGDRATEETIASRMEKAPWIHLATHGLLDQLEVLGFRSPGALALTPSGTTSETDGWLTSEEILDLKLTAQMVVLSACSTGRGEITGDGIIGLSRSLIAAGTPSVLVSLWDVDDNPTSALMQTFYQELEKTSDRSAALRQAMLATMQEYPNPRSWAAFTLVGEAMGHGK</sequence>
<evidence type="ECO:0000313" key="14">
    <source>
        <dbReference type="Proteomes" id="UP001232992"/>
    </source>
</evidence>
<keyword evidence="8" id="KW-0234">DNA repair</keyword>
<dbReference type="Pfam" id="PF12770">
    <property type="entry name" value="CHAT"/>
    <property type="match status" value="1"/>
</dbReference>
<feature type="domain" description="CHAT" evidence="12">
    <location>
        <begin position="667"/>
        <end position="952"/>
    </location>
</feature>
<evidence type="ECO:0000256" key="3">
    <source>
        <dbReference type="ARBA" id="ARBA00022454"/>
    </source>
</evidence>
<evidence type="ECO:0000259" key="12">
    <source>
        <dbReference type="Pfam" id="PF12770"/>
    </source>
</evidence>
<dbReference type="SUPFAM" id="SSF48452">
    <property type="entry name" value="TPR-like"/>
    <property type="match status" value="2"/>
</dbReference>
<dbReference type="EMBL" id="JAQOSQ010000014">
    <property type="protein sequence ID" value="MDJ1184363.1"/>
    <property type="molecule type" value="Genomic_DNA"/>
</dbReference>
<feature type="signal peptide" evidence="11">
    <location>
        <begin position="1"/>
        <end position="34"/>
    </location>
</feature>
<keyword evidence="6" id="KW-0227">DNA damage</keyword>
<evidence type="ECO:0000256" key="7">
    <source>
        <dbReference type="ARBA" id="ARBA00022853"/>
    </source>
</evidence>
<dbReference type="SMART" id="SM00028">
    <property type="entry name" value="TPR"/>
    <property type="match status" value="6"/>
</dbReference>
<dbReference type="SMART" id="SM00369">
    <property type="entry name" value="LRR_TYP"/>
    <property type="match status" value="2"/>
</dbReference>
<dbReference type="InterPro" id="IPR032675">
    <property type="entry name" value="LRR_dom_sf"/>
</dbReference>
<keyword evidence="14" id="KW-1185">Reference proteome</keyword>
<evidence type="ECO:0000313" key="13">
    <source>
        <dbReference type="EMBL" id="MDJ1184363.1"/>
    </source>
</evidence>
<keyword evidence="7" id="KW-0156">Chromatin regulator</keyword>
<keyword evidence="3" id="KW-0158">Chromosome</keyword>
<feature type="region of interest" description="Disordered" evidence="10">
    <location>
        <begin position="737"/>
        <end position="771"/>
    </location>
</feature>
<evidence type="ECO:0000256" key="10">
    <source>
        <dbReference type="SAM" id="MobiDB-lite"/>
    </source>
</evidence>
<dbReference type="InterPro" id="IPR001611">
    <property type="entry name" value="Leu-rich_rpt"/>
</dbReference>
<dbReference type="Pfam" id="PF13424">
    <property type="entry name" value="TPR_12"/>
    <property type="match status" value="2"/>
</dbReference>
<evidence type="ECO:0000256" key="5">
    <source>
        <dbReference type="ARBA" id="ARBA00022737"/>
    </source>
</evidence>
<dbReference type="Proteomes" id="UP001232992">
    <property type="component" value="Unassembled WGS sequence"/>
</dbReference>
<dbReference type="Pfam" id="PF13181">
    <property type="entry name" value="TPR_8"/>
    <property type="match status" value="1"/>
</dbReference>
<evidence type="ECO:0000256" key="9">
    <source>
        <dbReference type="PROSITE-ProRule" id="PRU00339"/>
    </source>
</evidence>
<keyword evidence="11" id="KW-0732">Signal</keyword>
<evidence type="ECO:0000256" key="6">
    <source>
        <dbReference type="ARBA" id="ARBA00022763"/>
    </source>
</evidence>
<dbReference type="PANTHER" id="PTHR10098">
    <property type="entry name" value="RAPSYN-RELATED"/>
    <property type="match status" value="1"/>
</dbReference>
<evidence type="ECO:0000256" key="8">
    <source>
        <dbReference type="ARBA" id="ARBA00023204"/>
    </source>
</evidence>
<evidence type="ECO:0000256" key="1">
    <source>
        <dbReference type="ARBA" id="ARBA00004286"/>
    </source>
</evidence>
<dbReference type="InterPro" id="IPR019734">
    <property type="entry name" value="TPR_rpt"/>
</dbReference>
<protein>
    <submittedName>
        <fullName evidence="13">CHAT domain-containing protein</fullName>
    </submittedName>
</protein>
<dbReference type="PROSITE" id="PS51450">
    <property type="entry name" value="LRR"/>
    <property type="match status" value="2"/>
</dbReference>
<feature type="chain" id="PRO_5046272509" evidence="11">
    <location>
        <begin position="35"/>
        <end position="958"/>
    </location>
</feature>
<dbReference type="PANTHER" id="PTHR10098:SF108">
    <property type="entry name" value="TETRATRICOPEPTIDE REPEAT PROTEIN 28"/>
    <property type="match status" value="1"/>
</dbReference>
<keyword evidence="4" id="KW-0433">Leucine-rich repeat</keyword>
<gene>
    <name evidence="13" type="ORF">PMH09_14350</name>
</gene>
<feature type="repeat" description="TPR" evidence="9">
    <location>
        <begin position="197"/>
        <end position="230"/>
    </location>
</feature>
<feature type="repeat" description="TPR" evidence="9">
    <location>
        <begin position="414"/>
        <end position="447"/>
    </location>
</feature>
<keyword evidence="9" id="KW-0802">TPR repeat</keyword>
<comment type="caution">
    <text evidence="13">The sequence shown here is derived from an EMBL/GenBank/DDBJ whole genome shotgun (WGS) entry which is preliminary data.</text>
</comment>
<dbReference type="RefSeq" id="WP_283759016.1">
    <property type="nucleotide sequence ID" value="NZ_JAQOSQ010000014.1"/>
</dbReference>
<dbReference type="InterPro" id="IPR024983">
    <property type="entry name" value="CHAT_dom"/>
</dbReference>
<organism evidence="13 14">
    <name type="scientific">Roseofilum casamattae BLCC-M143</name>
    <dbReference type="NCBI Taxonomy" id="3022442"/>
    <lineage>
        <taxon>Bacteria</taxon>
        <taxon>Bacillati</taxon>
        <taxon>Cyanobacteriota</taxon>
        <taxon>Cyanophyceae</taxon>
        <taxon>Desertifilales</taxon>
        <taxon>Desertifilaceae</taxon>
        <taxon>Roseofilum</taxon>
        <taxon>Roseofilum casamattae</taxon>
    </lineage>
</organism>
<reference evidence="13 14" key="1">
    <citation type="submission" date="2023-01" db="EMBL/GenBank/DDBJ databases">
        <title>Novel diversity within Roseofilum (Cyanobacteria; Desertifilaceae) from marine benthic mats with descriptions of four novel species.</title>
        <authorList>
            <person name="Wang Y."/>
            <person name="Berthold D.E."/>
            <person name="Hu J."/>
            <person name="Lefler F.W."/>
            <person name="Laughinghouse H.D. IV."/>
        </authorList>
    </citation>
    <scope>NUCLEOTIDE SEQUENCE [LARGE SCALE GENOMIC DNA]</scope>
    <source>
        <strain evidence="13 14">BLCC-M143</strain>
    </source>
</reference>
<comment type="similarity">
    <text evidence="2">Belongs to the Tonsoku family.</text>
</comment>
<keyword evidence="5" id="KW-0677">Repeat</keyword>
<comment type="subcellular location">
    <subcellularLocation>
        <location evidence="1">Chromosome</location>
    </subcellularLocation>
</comment>
<dbReference type="PROSITE" id="PS50005">
    <property type="entry name" value="TPR"/>
    <property type="match status" value="2"/>
</dbReference>
<evidence type="ECO:0000256" key="4">
    <source>
        <dbReference type="ARBA" id="ARBA00022614"/>
    </source>
</evidence>
<evidence type="ECO:0000256" key="2">
    <source>
        <dbReference type="ARBA" id="ARBA00010999"/>
    </source>
</evidence>